<dbReference type="PROSITE" id="PS51416">
    <property type="entry name" value="MIB_HERC2"/>
    <property type="match status" value="1"/>
</dbReference>
<dbReference type="PROSITE" id="PS50030">
    <property type="entry name" value="UBA"/>
    <property type="match status" value="1"/>
</dbReference>
<dbReference type="Gene3D" id="3.90.1750.10">
    <property type="entry name" value="Hect, E3 ligase catalytic domains"/>
    <property type="match status" value="1"/>
</dbReference>
<evidence type="ECO:0000259" key="12">
    <source>
        <dbReference type="PROSITE" id="PS50199"/>
    </source>
</evidence>
<feature type="repeat" description="RCC1" evidence="6">
    <location>
        <begin position="462"/>
        <end position="522"/>
    </location>
</feature>
<keyword evidence="16" id="KW-1185">Reference proteome</keyword>
<comment type="caution">
    <text evidence="15">The sequence shown here is derived from an EMBL/GenBank/DDBJ whole genome shotgun (WGS) entry which is preliminary data.</text>
</comment>
<evidence type="ECO:0000256" key="8">
    <source>
        <dbReference type="SAM" id="MobiDB-lite"/>
    </source>
</evidence>
<dbReference type="GO" id="GO:0008270">
    <property type="term" value="F:zinc ion binding"/>
    <property type="evidence" value="ECO:0007669"/>
    <property type="project" value="UniProtKB-KW"/>
</dbReference>
<dbReference type="InterPro" id="IPR013320">
    <property type="entry name" value="ConA-like_dom_sf"/>
</dbReference>
<evidence type="ECO:0000256" key="9">
    <source>
        <dbReference type="SAM" id="Phobius"/>
    </source>
</evidence>
<dbReference type="Pfam" id="PF00415">
    <property type="entry name" value="RCC1"/>
    <property type="match status" value="5"/>
</dbReference>
<keyword evidence="3 5" id="KW-0833">Ubl conjugation pathway</keyword>
<evidence type="ECO:0000313" key="15">
    <source>
        <dbReference type="EMBL" id="OAO17443.1"/>
    </source>
</evidence>
<dbReference type="PROSITE" id="PS50199">
    <property type="entry name" value="ZF_RANBP2_2"/>
    <property type="match status" value="1"/>
</dbReference>
<keyword evidence="9" id="KW-0812">Transmembrane</keyword>
<feature type="repeat" description="RCC1" evidence="6">
    <location>
        <begin position="1717"/>
        <end position="1771"/>
    </location>
</feature>
<evidence type="ECO:0000259" key="13">
    <source>
        <dbReference type="PROSITE" id="PS50237"/>
    </source>
</evidence>
<dbReference type="Gene3D" id="2.30.30.40">
    <property type="entry name" value="SH3 Domains"/>
    <property type="match status" value="1"/>
</dbReference>
<dbReference type="GO" id="GO:0016567">
    <property type="term" value="P:protein ubiquitination"/>
    <property type="evidence" value="ECO:0007669"/>
    <property type="project" value="InterPro"/>
</dbReference>
<feature type="region of interest" description="Disordered" evidence="8">
    <location>
        <begin position="1165"/>
        <end position="1185"/>
    </location>
</feature>
<evidence type="ECO:0000256" key="6">
    <source>
        <dbReference type="PROSITE-ProRule" id="PRU00235"/>
    </source>
</evidence>
<dbReference type="Pfam" id="PF13540">
    <property type="entry name" value="RCC1_2"/>
    <property type="match status" value="1"/>
</dbReference>
<dbReference type="PROSITE" id="PS01358">
    <property type="entry name" value="ZF_RANBP2_1"/>
    <property type="match status" value="1"/>
</dbReference>
<dbReference type="PROSITE" id="PS50237">
    <property type="entry name" value="HECT"/>
    <property type="match status" value="1"/>
</dbReference>
<evidence type="ECO:0000259" key="10">
    <source>
        <dbReference type="PROSITE" id="PS50030"/>
    </source>
</evidence>
<dbReference type="InterPro" id="IPR000569">
    <property type="entry name" value="HECT_dom"/>
</dbReference>
<dbReference type="SUPFAM" id="SSF49899">
    <property type="entry name" value="Concanavalin A-like lectins/glucanases"/>
    <property type="match status" value="1"/>
</dbReference>
<feature type="repeat" description="RCC1" evidence="6">
    <location>
        <begin position="1825"/>
        <end position="1881"/>
    </location>
</feature>
<evidence type="ECO:0000256" key="7">
    <source>
        <dbReference type="PROSITE-ProRule" id="PRU00322"/>
    </source>
</evidence>
<dbReference type="Pfam" id="PF00632">
    <property type="entry name" value="HECT"/>
    <property type="match status" value="1"/>
</dbReference>
<name>A0A196SK66_BLAHN</name>
<dbReference type="GO" id="GO:0004842">
    <property type="term" value="F:ubiquitin-protein transferase activity"/>
    <property type="evidence" value="ECO:0007669"/>
    <property type="project" value="InterPro"/>
</dbReference>
<dbReference type="Gene3D" id="2.130.10.30">
    <property type="entry name" value="Regulator of chromosome condensation 1/beta-lactamase-inhibitor protein II"/>
    <property type="match status" value="3"/>
</dbReference>
<evidence type="ECO:0000256" key="5">
    <source>
        <dbReference type="PROSITE-ProRule" id="PRU00104"/>
    </source>
</evidence>
<feature type="compositionally biased region" description="Basic and acidic residues" evidence="8">
    <location>
        <begin position="797"/>
        <end position="814"/>
    </location>
</feature>
<dbReference type="Pfam" id="PF06701">
    <property type="entry name" value="MIB_HERC2"/>
    <property type="match status" value="1"/>
</dbReference>
<dbReference type="InterPro" id="IPR001562">
    <property type="entry name" value="Znf_Btk_motif"/>
</dbReference>
<feature type="compositionally biased region" description="Basic and acidic residues" evidence="8">
    <location>
        <begin position="828"/>
        <end position="839"/>
    </location>
</feature>
<feature type="repeat" description="RCC1" evidence="6">
    <location>
        <begin position="523"/>
        <end position="572"/>
    </location>
</feature>
<dbReference type="SUPFAM" id="SSF50985">
    <property type="entry name" value="RCC1/BLIP-II"/>
    <property type="match status" value="2"/>
</dbReference>
<dbReference type="InterPro" id="IPR037252">
    <property type="entry name" value="Mib_Herc2_sf"/>
</dbReference>
<dbReference type="InterPro" id="IPR001876">
    <property type="entry name" value="Znf_RanBP2"/>
</dbReference>
<feature type="domain" description="UBA" evidence="10">
    <location>
        <begin position="3841"/>
        <end position="3884"/>
    </location>
</feature>
<evidence type="ECO:0000259" key="14">
    <source>
        <dbReference type="PROSITE" id="PS51416"/>
    </source>
</evidence>
<dbReference type="Gene3D" id="2.60.120.920">
    <property type="match status" value="1"/>
</dbReference>
<evidence type="ECO:0000256" key="3">
    <source>
        <dbReference type="ARBA" id="ARBA00022786"/>
    </source>
</evidence>
<dbReference type="PROSITE" id="PS50012">
    <property type="entry name" value="RCC1_3"/>
    <property type="match status" value="7"/>
</dbReference>
<evidence type="ECO:0000259" key="11">
    <source>
        <dbReference type="PROSITE" id="PS50188"/>
    </source>
</evidence>
<dbReference type="Pfam" id="PF00622">
    <property type="entry name" value="SPRY"/>
    <property type="match status" value="1"/>
</dbReference>
<dbReference type="InterPro" id="IPR003877">
    <property type="entry name" value="SPRY_dom"/>
</dbReference>
<keyword evidence="2 7" id="KW-0863">Zinc-finger</keyword>
<keyword evidence="9" id="KW-0472">Membrane</keyword>
<dbReference type="SUPFAM" id="SSF46934">
    <property type="entry name" value="UBA-like"/>
    <property type="match status" value="1"/>
</dbReference>
<dbReference type="InterPro" id="IPR043136">
    <property type="entry name" value="B30.2/SPRY_sf"/>
</dbReference>
<dbReference type="EMBL" id="LXWW01000030">
    <property type="protein sequence ID" value="OAO17443.1"/>
    <property type="molecule type" value="Genomic_DNA"/>
</dbReference>
<protein>
    <submittedName>
        <fullName evidence="15">Regulator of chromosome condensation (RCC1)-like protein</fullName>
    </submittedName>
</protein>
<dbReference type="STRING" id="478820.A0A196SK66"/>
<accession>A0A196SK66</accession>
<feature type="domain" description="MIB/HERC2" evidence="14">
    <location>
        <begin position="2933"/>
        <end position="3009"/>
    </location>
</feature>
<dbReference type="CDD" id="cd11709">
    <property type="entry name" value="SPRY"/>
    <property type="match status" value="1"/>
</dbReference>
<feature type="repeat" description="RCC1" evidence="6">
    <location>
        <begin position="409"/>
        <end position="461"/>
    </location>
</feature>
<feature type="repeat" description="RCC1" evidence="6">
    <location>
        <begin position="617"/>
        <end position="665"/>
    </location>
</feature>
<reference evidence="15 16" key="1">
    <citation type="submission" date="2016-05" db="EMBL/GenBank/DDBJ databases">
        <title>Nuclear genome of Blastocystis sp. subtype 1 NandII.</title>
        <authorList>
            <person name="Gentekaki E."/>
            <person name="Curtis B."/>
            <person name="Stairs C."/>
            <person name="Eme L."/>
            <person name="Herman E."/>
            <person name="Klimes V."/>
            <person name="Arias M.C."/>
            <person name="Elias M."/>
            <person name="Hilliou F."/>
            <person name="Klute M."/>
            <person name="Malik S.-B."/>
            <person name="Pightling A."/>
            <person name="Rachubinski R."/>
            <person name="Salas D."/>
            <person name="Schlacht A."/>
            <person name="Suga H."/>
            <person name="Archibald J."/>
            <person name="Ball S.G."/>
            <person name="Clark G."/>
            <person name="Dacks J."/>
            <person name="Van Der Giezen M."/>
            <person name="Tsaousis A."/>
            <person name="Roger A."/>
        </authorList>
    </citation>
    <scope>NUCLEOTIDE SEQUENCE [LARGE SCALE GENOMIC DNA]</scope>
    <source>
        <strain evidence="16">ATCC 50177 / NandII</strain>
    </source>
</reference>
<dbReference type="PANTHER" id="PTHR46654:SF1">
    <property type="entry name" value="E3 UBIQUITIN-PROTEIN LIGASE HECTD3"/>
    <property type="match status" value="1"/>
</dbReference>
<dbReference type="PROSITE" id="PS51113">
    <property type="entry name" value="ZF_BTK"/>
    <property type="match status" value="1"/>
</dbReference>
<dbReference type="Gene3D" id="3.30.2410.10">
    <property type="entry name" value="Hect, E3 ligase catalytic domain"/>
    <property type="match status" value="1"/>
</dbReference>
<dbReference type="InterPro" id="IPR009091">
    <property type="entry name" value="RCC1/BLIP-II"/>
</dbReference>
<dbReference type="OrthoDB" id="8068875at2759"/>
<dbReference type="InterPro" id="IPR001870">
    <property type="entry name" value="B30.2/SPRY"/>
</dbReference>
<feature type="domain" description="B30.2/SPRY" evidence="11">
    <location>
        <begin position="3633"/>
        <end position="3816"/>
    </location>
</feature>
<keyword evidence="4" id="KW-0862">Zinc</keyword>
<feature type="transmembrane region" description="Helical" evidence="9">
    <location>
        <begin position="2287"/>
        <end position="2309"/>
    </location>
</feature>
<dbReference type="PROSITE" id="PS00626">
    <property type="entry name" value="RCC1_2"/>
    <property type="match status" value="1"/>
</dbReference>
<dbReference type="InterPro" id="IPR042469">
    <property type="entry name" value="HECTD3"/>
</dbReference>
<dbReference type="SMART" id="SM00119">
    <property type="entry name" value="HECTc"/>
    <property type="match status" value="1"/>
</dbReference>
<dbReference type="InterPro" id="IPR035983">
    <property type="entry name" value="Hect_E3_ubiquitin_ligase"/>
</dbReference>
<dbReference type="Gene3D" id="1.10.8.10">
    <property type="entry name" value="DNA helicase RuvA subunit, C-terminal domain"/>
    <property type="match status" value="1"/>
</dbReference>
<dbReference type="SUPFAM" id="SSF56204">
    <property type="entry name" value="Hect, E3 ligase catalytic domain"/>
    <property type="match status" value="1"/>
</dbReference>
<organism evidence="15 16">
    <name type="scientific">Blastocystis sp. subtype 1 (strain ATCC 50177 / NandII)</name>
    <dbReference type="NCBI Taxonomy" id="478820"/>
    <lineage>
        <taxon>Eukaryota</taxon>
        <taxon>Sar</taxon>
        <taxon>Stramenopiles</taxon>
        <taxon>Bigyra</taxon>
        <taxon>Opalozoa</taxon>
        <taxon>Opalinata</taxon>
        <taxon>Blastocystidae</taxon>
        <taxon>Blastocystis</taxon>
    </lineage>
</organism>
<dbReference type="Proteomes" id="UP000078348">
    <property type="component" value="Unassembled WGS sequence"/>
</dbReference>
<dbReference type="InterPro" id="IPR015940">
    <property type="entry name" value="UBA"/>
</dbReference>
<proteinExistence type="predicted"/>
<dbReference type="PROSITE" id="PS50188">
    <property type="entry name" value="B302_SPRY"/>
    <property type="match status" value="1"/>
</dbReference>
<comment type="caution">
    <text evidence="5">Lacks conserved residue(s) required for the propagation of feature annotation.</text>
</comment>
<dbReference type="InterPro" id="IPR000408">
    <property type="entry name" value="Reg_chr_condens"/>
</dbReference>
<dbReference type="Gene3D" id="3.30.2160.10">
    <property type="entry name" value="Hect, E3 ligase catalytic domain"/>
    <property type="match status" value="1"/>
</dbReference>
<sequence length="4454" mass="491761">MSQSDFRQKVNNFSLDDIFDLNWVNSVSQFLDKFSGIDLYALTNVTCFSKKKEEKQNNKDEEKELFKKVPATMQVDQSIESYDWIVPIGSVQGIIRQLQVLRKSMESEKGARSSEVLKMQSDLFVISCSRFLESLNTILTRKQKEQNISSRNLHMLKSLQNGESDAIPESMYSLISVLSHRSNIVSAFSGFSLRILELASKSDSALFNEIYPELCRTLCDIPPLSLQRQPAIIHNTYARIQAFLGHLMQEKKDDAQFSSALQGQLKIALARGSTDSILTNILSILKTAPDSEFDLSSVINYMSAILEPVTKVQTLRTRGTNDYGELAGAEAGTEVQTVAQVQAGFKFTLMLTRGGELLASGCNEEGRCGSLVSHEKNVELPVLTDLDVPIARLGEFANARVVLLLTADGALYSYGSAAYEQLGYPAQTRFTTRPQRVPFPAGCSVVQATAGASHCLAVDALGYVFAWGRNHKGQCGLAADSPSGATEGADGGVVAAPTLLPGLPKIAACCAGDGFSVLVGADGDVFGCGDNAEGQLGFQSAQDTSPLVRLPVEFKVAQAAAGATHTVLLSAEGEVYFSGKIEGLWKTSFVRVLSREQGEVCSVHAAGGCCAALLGSGEVYVWGDNSCQQLGPGPAFLEQPTLLAGATHVTQCSLGATHLVLLEEAERPNDLLPVVSPLSEAEHVLLESWRPENLIAYHGSQGSRLGPRDAASLLLSYLSQSNETFFSRLHQFERMESVQFGGCFLPHVTEESIRENLELIGLLKACYFEQYGKNSAAAQAPVQEEKTVVQEEKAVMQEEKGAVEEKETAQEEKPKKIRITPPPKSMKASKEPMEPKEAEEGLDLDLDLDLDIDDLLNDASATMTTAMTAPTLAAAGKKRAIREEFEDKQCCYLMYHAVRLLHAQLQYLAATDRFAVKSVMIEANKEIAVLTNLLPILGIDSGSVELSLIKKEVIEVLSLLSLFCESCSDLVVVFNSIMKAYAVAKADPESDHFALLDVVFGLLYRIDSQSLWADLKGNMDTLAFCDAFTRLLDTVLAQLLTELDGYIKRLQAEKRAVNAAGLTSAVAFVLRALFGVYNETFSRALQGDGTARLQLDAIMDAVKTLCEPTFAFATQLLRRAVDIIVLEDAVSPTLATFLATSPAYKAVECALFFFYSVITRDHPDVTTNETPAGETPTSETPTSETPSLQQLLYANLARVRSLLKPLSDMVITLDRALQVLEPNAAQAAATTRQWMGASCATFTTFSTVITTILINQKPAEVHSEDPAVSEWLNSTLLSRGYGRDMADPVRQRCLELLRGKEAAVAWYDAFRAKKKVNKLQQRFIDADPSMPTILRAVTAAYVWHSPSCYHLLRGGQEQGAALSAAYTMALQLLQHVNQLHQKENREYAELEALFLQRCAFLLDLQPFWYHAEEAEFEAAMSGAYQLLKNEKEIEVDEDEDEEMDAESIEEAVADCALGMAKKFVLSAVPVKEVAASMDSRSVVAENRALSFEYFSSLLAQVRSTRIYLDLVESITMILEQADDDSSVRKTHFMTGLEGSAPQYQERVGAAFASIIHSTMRKLQDPAMRTAEKMDILYALALPYLPSDAALLQRSNVLQSLSPLWSFRQQFLASRFVAKPAPDDAAVCHCAGRRYQDAGATKRDLLSQEWQAVELGMQPEHLAATRSELIAVSAQSILRLSESAAPTELRSARMQSVRVVCAAGNACGGHVVLVSDTGMAFTYGDNDAGQCGRSSTEGTRCPQLQAATGACVKYTIVGAAAGRSHTLLLADDGTVLGCGSNAQHALGSGPATMPTTTVLAGLAGLAQGKIIHVAAGDGFSLFATKDRLFGCGDNRFGQLGADPAETPQVAEPTAIALPAFTKDEVIRAVAAGDRHVAVLSSKNRLFLMGANDYGQLGDGSVADSHVFREVVNIRVRRVLLGVGTTVALAEYAVVVMGDNTSGQLGLPNALRLVWPCVAYVPSAPLACLAITASSLFLLNAPQSQPLAPLRPHTESSLKSSYASWLLANLLFIACSEEQLELSAFSAQFLRIVLNEIYFIAQAVGDRCVGDEWHQQSPRSYREGSVGMFMHALYHLHTQAEAEEEMAPFTYVNQLLTLVLNSARKSPGLVKELCEEPALAVLLPLLVQLVTLHSTIATSSSCQYLYLDNIPCVTPLLLCTQNLISLLAILLPEVEPATVTAVLLRAVPAASIDHFTAGLPRKSEHYLLPTFLLRAMGKTIIVPYGPIQALIPAPYYARLIATKCTELIWTLLQSKRWNGTIMNAAFICSGMCVSVNSIVQKLVHQPIDYAALSGLYLLAGSIAFFAGLAFVPAVNDSITVTVGTLKQEGHVIMFRDRKRKFDWRGVCIIKLDGSKELAWVKDLKEMALVTTRVPIDSYSFLSRVFENYETLLNGSEINKMVRNSPIFCQLQEMALYSMMNLLQFPQMAPFVSIASVRCLVNFLHLSLPVQYATATTPLLKERQELIEGLWKLHSWESIRGSLQTTTAVDYCVNVWPPVVPSGMRRCNVCKFPCRGDEATCGLCGAPVALTLGELVESARLRSDSQKSLRGSTSIRGSISSVKSLLTEEESEELGIVRKWMFFENVSQPADAKCEIVGSPSWRDINIMKTQKQILKLSASCSLRLSHPFMGLGGGVYLNTWTLIIDLIVPDFASRDYTAILQTDPTNTHPASFFVRRDGSCGIGVYSAPGVIRPNCFHRLVICTDCVHHFVRWYVDGRKQGELSAQTLSGVQVLVDDRWSLDSSFLLGTDSDPACVGSVFLSAVQLRRKIVQDAEVKQIGTVSLDGPPEPSNDDVIVNLMNELHVPRSWCAIALSTVGSQSERAARRWIQENESSINRILLTEAKGLEKLGYPPQRCKKLILMYGSRQKALELLEANLQEDESLVKEGDLAKYIEELEALEKQTGAAEPRTHPGEFNGSQWTCCHATRSDAPPCSSEEGRCMGIISAGNRVKRGPHWKWGSQGNGTLGTVVRVTNWDVQLNKGVEVRWDNGATGLYRWNVDGCFDVAVICEPASSEEMDVAKAYGNDSALDNPSYEIVDDLKQKFKSSQTTRRVRFPALIDATLPEIKQELCIAARGLASSFSRLALLNLLALTNENAASNKLSISSLFLDAHDDLFQSFLSAFLRADDAAGSSNPLAVFQKEISQVMRQEVAKAEAIVHGSAEVKEITRQRFYFWLKSFSRRILDNLLFSISFFAQPSLSTARKTLPLLTTTSYRLIARYPERSVSFWYPVAPNGVAFASVLKVGEVATLSLPPTVPTCVLDGADEPQKKGDAFAPPLRYDLAATMLSASGEQLSFWRMVPPVDFVAYGMVVERGVVPPALTQYVCIKRSLLSLGQAVAIEKANEVTPTPDWFWDCPSIVSHFYLTPSSQPPDSNLVFTLAGENDEQELGSLDQIGWMLSCLARITPDPATPMGALTPFVFKPEIIQGLASAFMQGSPETRDRVLNYITMTLRRLRANMVTPAVRQLIATIAKCVDTLYEQQRANNIFSPSFQMLVEVLVSGALMCYDSRKDGLVQEAALVHQVLCQQPYFQKAAAAAIVMEALCYRDSRPLPLELVMEPFMVEILVRLKRSLLFQSEHPYVNMLHRQLVTCRDATSVTLRFDTECCSEEDDVFAVFPNAETRNPILLVSGSRYSQLTTRAATNQFYLEFPFCQVGKLEWMRQDDLLAYNAANTIVGYRSHDAWWTVTTDKCVSSGIVSFTFCVRQLNRLNVFLGVSGKCVSRAGFLGDDAYSWGLMASGSIWYNSRKQQFCEPLKANDVVKLIINFSAKTLSVTVNGEFKGVAFKNIPTCSIMPGVSFFDAGDVVELVNYKLCSTQYSSSPIGIEYVSSESTKEESVQWLKRVPEKRLKNAREMSNMGFDVHMCVLALEATNDDMQLATDYVLSNMKELAQKTAHLIDSQNKAESEKEKEEKVNWFMNAFLEDEKQSSLRRLPWTCPYCGERNDFTQRNCVRCSNTKPDLESLENSAKNRTRWGFRLHVLPDFSKPFLQQLTEEMIAHNELVLPATGKWTLELDHDLVEMAAEFCYVNNRDIMTLFPGFLVPSDRLLMKYGKLIDFTLSQIQMRFYILQQLNLMLRDILPFINISCDDASSTLAKNIRMLRGLIFRTIKDQWLNDALSKSNYSGRVGVSVDRMAAATFKEKGKMDTHATFTLFGQVFQQVNKVSPAKLRNSKQPLNVTFRGEYGDDVGGLFRETYTEISKEIESPLLPLFVLSPNGRNETGKNRDVFVPNPTSTTPICIEMYEFLGKLMGIAIRAQTPLMVNLADLFWKRLVGMEITMDDVLSLDVELATRIGTILDSSKEEDQAMWEELVKQMQITYTVKSASGEIVELFPGGKSVYVPWSERLNYIEMVKERRVKEFDMQIDAVYRGLATQVPRHFLRLFTATELKIIVVGRADVNVNLLKENTVYGEGYTENSPAIKFFWKVLTNFSDEERELYLKFVWGRSRLPLEWVCVA</sequence>
<evidence type="ECO:0000256" key="2">
    <source>
        <dbReference type="ARBA" id="ARBA00022771"/>
    </source>
</evidence>
<evidence type="ECO:0000256" key="1">
    <source>
        <dbReference type="ARBA" id="ARBA00022723"/>
    </source>
</evidence>
<feature type="domain" description="HECT" evidence="13">
    <location>
        <begin position="4163"/>
        <end position="4448"/>
    </location>
</feature>
<dbReference type="SUPFAM" id="SSF159034">
    <property type="entry name" value="Mib/herc2 domain-like"/>
    <property type="match status" value="1"/>
</dbReference>
<evidence type="ECO:0000256" key="4">
    <source>
        <dbReference type="ARBA" id="ARBA00022833"/>
    </source>
</evidence>
<feature type="domain" description="RanBP2-type" evidence="12">
    <location>
        <begin position="3929"/>
        <end position="3958"/>
    </location>
</feature>
<dbReference type="GO" id="GO:0035556">
    <property type="term" value="P:intracellular signal transduction"/>
    <property type="evidence" value="ECO:0007669"/>
    <property type="project" value="InterPro"/>
</dbReference>
<dbReference type="InterPro" id="IPR009060">
    <property type="entry name" value="UBA-like_sf"/>
</dbReference>
<dbReference type="InterPro" id="IPR010606">
    <property type="entry name" value="Mib_Herc2"/>
</dbReference>
<feature type="compositionally biased region" description="Low complexity" evidence="8">
    <location>
        <begin position="1174"/>
        <end position="1185"/>
    </location>
</feature>
<evidence type="ECO:0000313" key="16">
    <source>
        <dbReference type="Proteomes" id="UP000078348"/>
    </source>
</evidence>
<gene>
    <name evidence="15" type="ORF">AV274_0824</name>
</gene>
<keyword evidence="9" id="KW-1133">Transmembrane helix</keyword>
<dbReference type="PANTHER" id="PTHR46654">
    <property type="entry name" value="E3 UBIQUITIN-PROTEIN LIGASE HECTD3"/>
    <property type="match status" value="1"/>
</dbReference>
<keyword evidence="1" id="KW-0479">Metal-binding</keyword>
<feature type="repeat" description="RCC1" evidence="6">
    <location>
        <begin position="1772"/>
        <end position="1825"/>
    </location>
</feature>
<dbReference type="SMART" id="SM00165">
    <property type="entry name" value="UBA"/>
    <property type="match status" value="2"/>
</dbReference>
<feature type="region of interest" description="Disordered" evidence="8">
    <location>
        <begin position="797"/>
        <end position="840"/>
    </location>
</feature>